<dbReference type="PANTHER" id="PTHR31435:SF10">
    <property type="entry name" value="BSR4717 PROTEIN"/>
    <property type="match status" value="1"/>
</dbReference>
<comment type="caution">
    <text evidence="3">The sequence shown here is derived from an EMBL/GenBank/DDBJ whole genome shotgun (WGS) entry which is preliminary data.</text>
</comment>
<dbReference type="Gene3D" id="3.40.630.30">
    <property type="match status" value="1"/>
</dbReference>
<sequence>MKVENQANSIIILEEETVVGEISFQTGVNNALMIIHTQINEGFEGKGYGKKLIDLAVKKAKEENRKIVPICPYAKKIMLTNDTYQYILMSEEEQKGKQPNRLLVIPLIAILIVLIVIFTLL</sequence>
<protein>
    <submittedName>
        <fullName evidence="3">N-acetyltransferase</fullName>
    </submittedName>
</protein>
<dbReference type="PANTHER" id="PTHR31435">
    <property type="entry name" value="PROTEIN NATD1"/>
    <property type="match status" value="1"/>
</dbReference>
<reference evidence="3 4" key="1">
    <citation type="submission" date="2021-03" db="EMBL/GenBank/DDBJ databases">
        <title>Enterococcal diversity collection.</title>
        <authorList>
            <person name="Gilmore M.S."/>
            <person name="Schwartzman J."/>
            <person name="Van Tyne D."/>
            <person name="Martin M."/>
            <person name="Earl A.M."/>
            <person name="Manson A.L."/>
            <person name="Straub T."/>
            <person name="Salamzade R."/>
            <person name="Saavedra J."/>
            <person name="Lebreton F."/>
            <person name="Prichula J."/>
            <person name="Schaufler K."/>
            <person name="Gaca A."/>
            <person name="Sgardioli B."/>
            <person name="Wagenaar J."/>
            <person name="Strong T."/>
        </authorList>
    </citation>
    <scope>NUCLEOTIDE SEQUENCE [LARGE SCALE GENOMIC DNA]</scope>
    <source>
        <strain evidence="3 4">DIV0080</strain>
    </source>
</reference>
<name>A0ABS3HRR1_9ENTE</name>
<evidence type="ECO:0000259" key="2">
    <source>
        <dbReference type="PROSITE" id="PS51729"/>
    </source>
</evidence>
<accession>A0ABS3HRR1</accession>
<dbReference type="InterPro" id="IPR031165">
    <property type="entry name" value="GNAT_YJDJ"/>
</dbReference>
<dbReference type="SUPFAM" id="SSF55729">
    <property type="entry name" value="Acyl-CoA N-acyltransferases (Nat)"/>
    <property type="match status" value="1"/>
</dbReference>
<feature type="transmembrane region" description="Helical" evidence="1">
    <location>
        <begin position="102"/>
        <end position="120"/>
    </location>
</feature>
<dbReference type="Proteomes" id="UP000664857">
    <property type="component" value="Unassembled WGS sequence"/>
</dbReference>
<keyword evidence="1" id="KW-0472">Membrane</keyword>
<evidence type="ECO:0000256" key="1">
    <source>
        <dbReference type="SAM" id="Phobius"/>
    </source>
</evidence>
<dbReference type="EMBL" id="JAFLVX010000009">
    <property type="protein sequence ID" value="MBO0476000.1"/>
    <property type="molecule type" value="Genomic_DNA"/>
</dbReference>
<keyword evidence="4" id="KW-1185">Reference proteome</keyword>
<evidence type="ECO:0000313" key="4">
    <source>
        <dbReference type="Proteomes" id="UP000664857"/>
    </source>
</evidence>
<dbReference type="InterPro" id="IPR016181">
    <property type="entry name" value="Acyl_CoA_acyltransferase"/>
</dbReference>
<organism evidence="3 4">
    <name type="scientific">Candidatus Vagococcus giribetii</name>
    <dbReference type="NCBI Taxonomy" id="2230876"/>
    <lineage>
        <taxon>Bacteria</taxon>
        <taxon>Bacillati</taxon>
        <taxon>Bacillota</taxon>
        <taxon>Bacilli</taxon>
        <taxon>Lactobacillales</taxon>
        <taxon>Enterococcaceae</taxon>
        <taxon>Vagococcus</taxon>
    </lineage>
</organism>
<dbReference type="Pfam" id="PF14542">
    <property type="entry name" value="Acetyltransf_CG"/>
    <property type="match status" value="1"/>
</dbReference>
<keyword evidence="1" id="KW-0812">Transmembrane</keyword>
<dbReference type="CDD" id="cd04301">
    <property type="entry name" value="NAT_SF"/>
    <property type="match status" value="1"/>
</dbReference>
<feature type="domain" description="N-acetyltransferase" evidence="2">
    <location>
        <begin position="2"/>
        <end position="89"/>
    </location>
</feature>
<evidence type="ECO:0000313" key="3">
    <source>
        <dbReference type="EMBL" id="MBO0476000.1"/>
    </source>
</evidence>
<dbReference type="InterPro" id="IPR045057">
    <property type="entry name" value="Gcn5-rel_NAT"/>
</dbReference>
<dbReference type="RefSeq" id="WP_206964854.1">
    <property type="nucleotide sequence ID" value="NZ_JAFLVX010000009.1"/>
</dbReference>
<gene>
    <name evidence="3" type="ORF">DOK76_02890</name>
</gene>
<keyword evidence="1" id="KW-1133">Transmembrane helix</keyword>
<dbReference type="PROSITE" id="PS51729">
    <property type="entry name" value="GNAT_YJDJ"/>
    <property type="match status" value="1"/>
</dbReference>
<proteinExistence type="predicted"/>